<evidence type="ECO:0000256" key="9">
    <source>
        <dbReference type="SAM" id="MobiDB-lite"/>
    </source>
</evidence>
<evidence type="ECO:0000256" key="8">
    <source>
        <dbReference type="SAM" id="Coils"/>
    </source>
</evidence>
<feature type="region of interest" description="Disordered" evidence="9">
    <location>
        <begin position="352"/>
        <end position="385"/>
    </location>
</feature>
<dbReference type="InterPro" id="IPR017938">
    <property type="entry name" value="Riboflavin_synthase-like_b-brl"/>
</dbReference>
<evidence type="ECO:0000256" key="6">
    <source>
        <dbReference type="ARBA" id="ARBA00049908"/>
    </source>
</evidence>
<dbReference type="Gene3D" id="3.40.50.80">
    <property type="entry name" value="Nucleotide-binding domain of ferredoxin-NADP reductase (FNR) module"/>
    <property type="match status" value="1"/>
</dbReference>
<evidence type="ECO:0000259" key="11">
    <source>
        <dbReference type="PROSITE" id="PS51384"/>
    </source>
</evidence>
<dbReference type="InterPro" id="IPR050369">
    <property type="entry name" value="RBOH/FRE"/>
</dbReference>
<feature type="transmembrane region" description="Helical" evidence="10">
    <location>
        <begin position="1215"/>
        <end position="1242"/>
    </location>
</feature>
<keyword evidence="8" id="KW-0175">Coiled coil</keyword>
<feature type="compositionally biased region" description="Polar residues" evidence="9">
    <location>
        <begin position="368"/>
        <end position="385"/>
    </location>
</feature>
<evidence type="ECO:0000313" key="12">
    <source>
        <dbReference type="EMBL" id="CAF3616208.1"/>
    </source>
</evidence>
<sequence length="1625" mass="189106">MSQNNGALVELRELGKSLKVNGMDTKRVSLKVIVYDTLARYYLTHQEYDLFDDIAEKSVIYKLRNFSQYHPSLVVNLKLMAECNIQQSRYHEALRFYERALEVQSLNLAINHPQNRRIWQKYDVAENKNSDIDEDDILPHEQIKYEESMEILIAQISMHQHLATLYAKQNEYEKAISETNDVLDLLKEQLPSTAFEMDDNKVLIQKNIDASILINKLQLLANCYLYLGDILGSAQGDEMGYQAALNIYEKLDHYNQKSFRHKLVLSYQKLSNYYEDLSNNSDALENLKETINLEKPSNATLYRLALLNIVCNEQDEAVTIFKQLLANSSINESQEIKQILQENLENAQRKIKSQRRNSIRLSSDFHDSGSSNTMASSSPELPTHATTISTTTEQEIKMDSDKNIENTGDLSDDRAKAQAYSQLGDSKTSLKLYEKYIENQNKNIPELTIFKTQSQKIEQDMYMFDQQSVLIFFPKLLHSLVKKVREASLKNSDILKIADSYFQCALLYDKLEMALKSSLAYISAFDRYLSKSTDNIEMLTDLMTKLLNSYIDHKLTPERILEFAGQLSWSSDDKSQMRLKIAAMYRDNDIDGVGDEDGDGDTSNESRMIAVRWYRECLVNTDKVLAKAACYYNILCLYEDHIYEDDVGKNDVNNMINLLPEFSTFDRRVLLDLACRFMREYDNNIGDCDKKTNDQLQELVKTSYSKNFTENDEFTIGYYLIKCDDLSSAEKYWNSIVKQLEYGISSQVLSLIHDSHSTFDQILYAVKYPEKDIILLFDHLTKAYETIGDYYILQAKSSQTINKDGFKQAAKDCFSRRKSDLVNNTNSNSDEINYTSLPTVLSRLKLSIRPQKPSAGVQPRPLSLLERISRKTIRPSVRSVIPNGATIRQQFHDLLNEPISTQHQRHFRKYFAGDISTKTFTIDEFDRLFQVTSVLSKRILIIFNLKQAYDNNSVSGADVIRIARLLWVSPMSIKAFILFKLFDGHDKETISIDDIRSFYEYYLSEFKFFKDENRFNEVVEIFLQGFFPSNNENQQRQELNFDQFYQILQQNPSVFKSLYLISIPDQDKEDDEEINYFQRWRMYIKNNANRIAFLILYILSLIALIIYVIIDRVVIIPNQSVWQVFARIGGILIDYNYALAIILMLKQTMTIIRRLYYFRLFIPVDDHIDAHRLVGTVLCVSAIVHSLGYVIHFATHLDGHSWFVLMFTTTAELGWVHYSAPITGVILWLLLIVMIICSLQCIRQRSGCYQLFRYTHYLFWPIFILLVIHAQNFWKWSIGPMTLFCLEKVYLLKRHLPQYGRTRLISVRIEDDHVLSLIIERPVNFNFHVGEYINICLPNISQNEWHPFTICSGPEQDILRLTIMKKQNWTKKIYQHFSSQLPKSTNEILVTENSTTTLSLLSNEITFTANQKDAVACIEGPFSTCTSYIFDCEHVVLIGGGIGVTPYISALESLIHQLRQQRCTCFQCGAVNYTQSALRPRKLKKVDFIWINRDIDNFLWFQKLLEEFEVEQEAYLTATSQEQQARYLDIHIYCTLIRSNEQAMLGNLPYDLVANMYEVMQHQDIHTNLKTRTHVGRPPWKLLFAKFKAEHRTTNVFFTGNRIMANEIKQRCDEHGFPFQHEPYF</sequence>
<evidence type="ECO:0000256" key="10">
    <source>
        <dbReference type="SAM" id="Phobius"/>
    </source>
</evidence>
<keyword evidence="7" id="KW-0802">TPR repeat</keyword>
<feature type="domain" description="FAD-binding FR-type" evidence="11">
    <location>
        <begin position="1297"/>
        <end position="1401"/>
    </location>
</feature>
<reference evidence="12" key="1">
    <citation type="submission" date="2021-02" db="EMBL/GenBank/DDBJ databases">
        <authorList>
            <person name="Nowell W R."/>
        </authorList>
    </citation>
    <scope>NUCLEOTIDE SEQUENCE</scope>
</reference>
<dbReference type="SUPFAM" id="SSF48452">
    <property type="entry name" value="TPR-like"/>
    <property type="match status" value="1"/>
</dbReference>
<dbReference type="CDD" id="cd06186">
    <property type="entry name" value="NOX_Duox_like_FAD_NADP"/>
    <property type="match status" value="1"/>
</dbReference>
<organism evidence="12 13">
    <name type="scientific">Adineta steineri</name>
    <dbReference type="NCBI Taxonomy" id="433720"/>
    <lineage>
        <taxon>Eukaryota</taxon>
        <taxon>Metazoa</taxon>
        <taxon>Spiralia</taxon>
        <taxon>Gnathifera</taxon>
        <taxon>Rotifera</taxon>
        <taxon>Eurotatoria</taxon>
        <taxon>Bdelloidea</taxon>
        <taxon>Adinetida</taxon>
        <taxon>Adinetidae</taxon>
        <taxon>Adineta</taxon>
    </lineage>
</organism>
<evidence type="ECO:0000256" key="1">
    <source>
        <dbReference type="ARBA" id="ARBA00004141"/>
    </source>
</evidence>
<dbReference type="Proteomes" id="UP000663844">
    <property type="component" value="Unassembled WGS sequence"/>
</dbReference>
<feature type="transmembrane region" description="Helical" evidence="10">
    <location>
        <begin position="1173"/>
        <end position="1195"/>
    </location>
</feature>
<keyword evidence="4" id="KW-0560">Oxidoreductase</keyword>
<feature type="transmembrane region" description="Helical" evidence="10">
    <location>
        <begin position="962"/>
        <end position="982"/>
    </location>
</feature>
<dbReference type="Pfam" id="PF01794">
    <property type="entry name" value="Ferric_reduct"/>
    <property type="match status" value="1"/>
</dbReference>
<dbReference type="InterPro" id="IPR000778">
    <property type="entry name" value="Cyt_b245_heavy_chain"/>
</dbReference>
<dbReference type="InterPro" id="IPR017927">
    <property type="entry name" value="FAD-bd_FR_type"/>
</dbReference>
<dbReference type="InterPro" id="IPR013121">
    <property type="entry name" value="Fe_red_NAD-bd_6"/>
</dbReference>
<dbReference type="SFLD" id="SFLDG01168">
    <property type="entry name" value="Ferric_reductase_subgroup_(FRE"/>
    <property type="match status" value="1"/>
</dbReference>
<comment type="caution">
    <text evidence="12">The sequence shown here is derived from an EMBL/GenBank/DDBJ whole genome shotgun (WGS) entry which is preliminary data.</text>
</comment>
<dbReference type="InterPro" id="IPR019734">
    <property type="entry name" value="TPR_rpt"/>
</dbReference>
<evidence type="ECO:0000313" key="13">
    <source>
        <dbReference type="Proteomes" id="UP000663844"/>
    </source>
</evidence>
<dbReference type="SUPFAM" id="SSF63380">
    <property type="entry name" value="Riboflavin synthase domain-like"/>
    <property type="match status" value="1"/>
</dbReference>
<dbReference type="PANTHER" id="PTHR11972:SF58">
    <property type="entry name" value="NADPH OXIDASE 5"/>
    <property type="match status" value="1"/>
</dbReference>
<evidence type="ECO:0000256" key="3">
    <source>
        <dbReference type="ARBA" id="ARBA00022989"/>
    </source>
</evidence>
<dbReference type="PROSITE" id="PS51384">
    <property type="entry name" value="FAD_FR"/>
    <property type="match status" value="1"/>
</dbReference>
<feature type="repeat" description="TPR" evidence="7">
    <location>
        <begin position="156"/>
        <end position="189"/>
    </location>
</feature>
<keyword evidence="2 10" id="KW-0812">Transmembrane</keyword>
<dbReference type="GO" id="GO:0016175">
    <property type="term" value="F:superoxide-generating NAD(P)H oxidase activity"/>
    <property type="evidence" value="ECO:0007669"/>
    <property type="project" value="TreeGrafter"/>
</dbReference>
<evidence type="ECO:0000256" key="4">
    <source>
        <dbReference type="ARBA" id="ARBA00023002"/>
    </source>
</evidence>
<dbReference type="InterPro" id="IPR011990">
    <property type="entry name" value="TPR-like_helical_dom_sf"/>
</dbReference>
<dbReference type="InterPro" id="IPR013130">
    <property type="entry name" value="Fe3_Rdtase_TM_dom"/>
</dbReference>
<evidence type="ECO:0000256" key="7">
    <source>
        <dbReference type="PROSITE-ProRule" id="PRU00339"/>
    </source>
</evidence>
<protein>
    <recommendedName>
        <fullName evidence="11">FAD-binding FR-type domain-containing protein</fullName>
    </recommendedName>
</protein>
<dbReference type="InterPro" id="IPR013112">
    <property type="entry name" value="FAD-bd_8"/>
</dbReference>
<feature type="transmembrane region" description="Helical" evidence="10">
    <location>
        <begin position="1091"/>
        <end position="1110"/>
    </location>
</feature>
<feature type="coiled-coil region" evidence="8">
    <location>
        <begin position="267"/>
        <end position="294"/>
    </location>
</feature>
<dbReference type="InterPro" id="IPR039261">
    <property type="entry name" value="FNR_nucleotide-bd"/>
</dbReference>
<feature type="transmembrane region" description="Helical" evidence="10">
    <location>
        <begin position="1122"/>
        <end position="1145"/>
    </location>
</feature>
<evidence type="ECO:0000256" key="5">
    <source>
        <dbReference type="ARBA" id="ARBA00023136"/>
    </source>
</evidence>
<dbReference type="EMBL" id="CAJOAZ010000325">
    <property type="protein sequence ID" value="CAF3616208.1"/>
    <property type="molecule type" value="Genomic_DNA"/>
</dbReference>
<dbReference type="Gene3D" id="1.25.40.10">
    <property type="entry name" value="Tetratricopeptide repeat domain"/>
    <property type="match status" value="2"/>
</dbReference>
<dbReference type="SMART" id="SM00028">
    <property type="entry name" value="TPR"/>
    <property type="match status" value="4"/>
</dbReference>
<dbReference type="Pfam" id="PF08030">
    <property type="entry name" value="NAD_binding_6"/>
    <property type="match status" value="1"/>
</dbReference>
<accession>A0A818P1X6</accession>
<proteinExistence type="predicted"/>
<dbReference type="SFLD" id="SFLDG01169">
    <property type="entry name" value="NADPH_oxidase_subgroup_(NOX)"/>
    <property type="match status" value="1"/>
</dbReference>
<name>A0A818P1X6_9BILA</name>
<dbReference type="SUPFAM" id="SSF52343">
    <property type="entry name" value="Ferredoxin reductase-like, C-terminal NADP-linked domain"/>
    <property type="match status" value="1"/>
</dbReference>
<dbReference type="Gene3D" id="2.40.30.10">
    <property type="entry name" value="Translation factors"/>
    <property type="match status" value="1"/>
</dbReference>
<dbReference type="GO" id="GO:0042554">
    <property type="term" value="P:superoxide anion generation"/>
    <property type="evidence" value="ECO:0007669"/>
    <property type="project" value="TreeGrafter"/>
</dbReference>
<dbReference type="GO" id="GO:0043020">
    <property type="term" value="C:NADPH oxidase complex"/>
    <property type="evidence" value="ECO:0007669"/>
    <property type="project" value="TreeGrafter"/>
</dbReference>
<keyword evidence="3 10" id="KW-1133">Transmembrane helix</keyword>
<keyword evidence="5 10" id="KW-0472">Membrane</keyword>
<feature type="transmembrane region" description="Helical" evidence="10">
    <location>
        <begin position="1254"/>
        <end position="1274"/>
    </location>
</feature>
<dbReference type="PRINTS" id="PR00466">
    <property type="entry name" value="GP91PHOX"/>
</dbReference>
<gene>
    <name evidence="12" type="ORF">OXD698_LOCUS7183</name>
</gene>
<comment type="subcellular location">
    <subcellularLocation>
        <location evidence="1">Membrane</location>
        <topology evidence="1">Multi-pass membrane protein</topology>
    </subcellularLocation>
</comment>
<evidence type="ECO:0000256" key="2">
    <source>
        <dbReference type="ARBA" id="ARBA00022692"/>
    </source>
</evidence>
<dbReference type="PANTHER" id="PTHR11972">
    <property type="entry name" value="NADPH OXIDASE"/>
    <property type="match status" value="1"/>
</dbReference>
<dbReference type="Pfam" id="PF08022">
    <property type="entry name" value="FAD_binding_8"/>
    <property type="match status" value="1"/>
</dbReference>
<dbReference type="GO" id="GO:0006952">
    <property type="term" value="P:defense response"/>
    <property type="evidence" value="ECO:0007669"/>
    <property type="project" value="TreeGrafter"/>
</dbReference>
<comment type="catalytic activity">
    <reaction evidence="6">
        <text>NADPH + 2 O2 = 2 superoxide + NADP(+) + H(+)</text>
        <dbReference type="Rhea" id="RHEA:63180"/>
        <dbReference type="ChEBI" id="CHEBI:15378"/>
        <dbReference type="ChEBI" id="CHEBI:15379"/>
        <dbReference type="ChEBI" id="CHEBI:18421"/>
        <dbReference type="ChEBI" id="CHEBI:57783"/>
        <dbReference type="ChEBI" id="CHEBI:58349"/>
    </reaction>
</comment>
<dbReference type="PROSITE" id="PS50005">
    <property type="entry name" value="TPR"/>
    <property type="match status" value="1"/>
</dbReference>